<reference evidence="8" key="3">
    <citation type="journal article" date="2018" name="Genome Biol.">
        <title>SKESA: strategic k-mer extension for scrupulous assemblies.</title>
        <authorList>
            <person name="Souvorov A."/>
            <person name="Agarwala R."/>
            <person name="Lipman D.J."/>
        </authorList>
    </citation>
    <scope>NUCLEOTIDE SEQUENCE</scope>
    <source>
        <strain evidence="8">HN1000</strain>
    </source>
</reference>
<dbReference type="InterPro" id="IPR002678">
    <property type="entry name" value="DUF34/NIF3"/>
</dbReference>
<dbReference type="EMBL" id="LK932479">
    <property type="protein sequence ID" value="CDS83975.1"/>
    <property type="molecule type" value="Genomic_DNA"/>
</dbReference>
<feature type="binding site" evidence="4">
    <location>
        <position position="85"/>
    </location>
    <ligand>
        <name>a divalent metal cation</name>
        <dbReference type="ChEBI" id="CHEBI:60240"/>
        <label>1</label>
    </ligand>
</feature>
<evidence type="ECO:0000313" key="10">
    <source>
        <dbReference type="Proteomes" id="UP000189137"/>
    </source>
</evidence>
<dbReference type="GO" id="GO:0046872">
    <property type="term" value="F:metal ion binding"/>
    <property type="evidence" value="ECO:0007669"/>
    <property type="project" value="UniProtKB-KW"/>
</dbReference>
<dbReference type="PATRIC" id="fig|1496.1373.peg.3426"/>
<dbReference type="AlphaFoldDB" id="A0A069A0C8"/>
<feature type="binding site" evidence="4">
    <location>
        <position position="125"/>
    </location>
    <ligand>
        <name>a divalent metal cation</name>
        <dbReference type="ChEBI" id="CHEBI:60240"/>
        <label>1</label>
    </ligand>
</feature>
<feature type="binding site" evidence="4">
    <location>
        <position position="255"/>
    </location>
    <ligand>
        <name>a divalent metal cation</name>
        <dbReference type="ChEBI" id="CHEBI:60240"/>
        <label>1</label>
    </ligand>
</feature>
<dbReference type="InterPro" id="IPR036069">
    <property type="entry name" value="DUF34/NIF3_sf"/>
</dbReference>
<evidence type="ECO:0000313" key="6">
    <source>
        <dbReference type="EMBL" id="CDS84424.1"/>
    </source>
</evidence>
<gene>
    <name evidence="7" type="ORF">BN1095_430003</name>
    <name evidence="5" type="ORF">BN1096_290003</name>
    <name evidence="6" type="ORF">BN1097_290003</name>
    <name evidence="8" type="ORF">KRM00_003568</name>
    <name evidence="9" type="ORF">SAMEA3375112_01241</name>
</gene>
<accession>A0A069A0C8</accession>
<feature type="binding site" evidence="4">
    <location>
        <position position="259"/>
    </location>
    <ligand>
        <name>a divalent metal cation</name>
        <dbReference type="ChEBI" id="CHEBI:60240"/>
        <label>1</label>
    </ligand>
</feature>
<dbReference type="SUPFAM" id="SSF102705">
    <property type="entry name" value="NIF3 (NGG1p interacting factor 3)-like"/>
    <property type="match status" value="1"/>
</dbReference>
<dbReference type="Proteomes" id="UP000189137">
    <property type="component" value="Unassembled WGS sequence"/>
</dbReference>
<evidence type="ECO:0000313" key="9">
    <source>
        <dbReference type="EMBL" id="SJS08928.1"/>
    </source>
</evidence>
<reference evidence="9 10" key="2">
    <citation type="submission" date="2017-02" db="EMBL/GenBank/DDBJ databases">
        <authorList>
            <consortium name="Pathogen Informatics"/>
        </authorList>
    </citation>
    <scope>NUCLEOTIDE SEQUENCE [LARGE SCALE GENOMIC DNA]</scope>
    <source>
        <strain evidence="9 10">VRECD0157</strain>
    </source>
</reference>
<dbReference type="PANTHER" id="PTHR13799">
    <property type="entry name" value="NGG1 INTERACTING FACTOR 3"/>
    <property type="match status" value="1"/>
</dbReference>
<dbReference type="EMBL" id="FUPS01000003">
    <property type="protein sequence ID" value="SJS08928.1"/>
    <property type="molecule type" value="Genomic_DNA"/>
</dbReference>
<reference evidence="6" key="1">
    <citation type="submission" date="2014-07" db="EMBL/GenBank/DDBJ databases">
        <authorList>
            <person name="Monot Marc"/>
        </authorList>
    </citation>
    <scope>NUCLEOTIDE SEQUENCE</scope>
    <source>
        <strain evidence="7">7032989</strain>
        <strain evidence="6">7032994</strain>
    </source>
</reference>
<dbReference type="Proteomes" id="UP000878956">
    <property type="component" value="Unassembled WGS sequence"/>
</dbReference>
<dbReference type="Gene3D" id="3.40.1390.30">
    <property type="entry name" value="NIF3 (NGG1p interacting factor 3)-like"/>
    <property type="match status" value="2"/>
</dbReference>
<proteinExistence type="inferred from homology"/>
<feature type="binding site" evidence="4">
    <location>
        <position position="86"/>
    </location>
    <ligand>
        <name>a divalent metal cation</name>
        <dbReference type="ChEBI" id="CHEBI:60240"/>
        <label>1</label>
    </ligand>
</feature>
<dbReference type="GO" id="GO:0005737">
    <property type="term" value="C:cytoplasm"/>
    <property type="evidence" value="ECO:0007669"/>
    <property type="project" value="TreeGrafter"/>
</dbReference>
<dbReference type="EMBL" id="LK932364">
    <property type="protein sequence ID" value="CDS84424.1"/>
    <property type="molecule type" value="Genomic_DNA"/>
</dbReference>
<dbReference type="PANTHER" id="PTHR13799:SF14">
    <property type="entry name" value="GTP CYCLOHYDROLASE 1 TYPE 2 HOMOLOG"/>
    <property type="match status" value="1"/>
</dbReference>
<dbReference type="EMBL" id="LK933105">
    <property type="protein sequence ID" value="CDT31242.1"/>
    <property type="molecule type" value="Genomic_DNA"/>
</dbReference>
<dbReference type="RefSeq" id="WP_022619079.1">
    <property type="nucleotide sequence ID" value="NZ_AP031492.1"/>
</dbReference>
<comment type="similarity">
    <text evidence="1">Belongs to the GTP cyclohydrolase I type 2/NIF3 family.</text>
</comment>
<name>A0A069A0C8_CLODI</name>
<evidence type="ECO:0000256" key="1">
    <source>
        <dbReference type="ARBA" id="ARBA00006964"/>
    </source>
</evidence>
<evidence type="ECO:0000256" key="4">
    <source>
        <dbReference type="PIRSR" id="PIRSR602678-1"/>
    </source>
</evidence>
<evidence type="ECO:0000313" key="7">
    <source>
        <dbReference type="EMBL" id="CDT31242.1"/>
    </source>
</evidence>
<protein>
    <recommendedName>
        <fullName evidence="2">GTP cyclohydrolase 1 type 2 homolog</fullName>
    </recommendedName>
</protein>
<evidence type="ECO:0000313" key="5">
    <source>
        <dbReference type="EMBL" id="CDS83975.1"/>
    </source>
</evidence>
<sequence length="289" mass="33167">MVIIKAIELYKKLDLEFNIKNINDDWSFMNFENDFITPEFRKKYIGLVLDNAQNINKVYTTTFPDKEIIKQVIDKDEKDILIFSHHAMGYIASDEGFPFHDIPLSYMEEMKNRRISFYVLHSPLDNYSDYSTSVSFAKAMGLEIVKPFCKYDDKIEVGVICKTSLKSIEEIKELIKKSVGHDVKLYDYGDSVLKDGLVAIAAGGGSYPFVAREVAELGINLYITGFTKPLKHFEPVLEFHQIAKDNLINVIGATHYSTEKFACMGMVDYFKNLGLESEFLQGKYYLEDL</sequence>
<keyword evidence="3 4" id="KW-0479">Metal-binding</keyword>
<reference evidence="8" key="4">
    <citation type="submission" date="2021-06" db="EMBL/GenBank/DDBJ databases">
        <authorList>
            <consortium name="NCBI Pathogen Detection Project"/>
        </authorList>
    </citation>
    <scope>NUCLEOTIDE SEQUENCE</scope>
    <source>
        <strain evidence="8">HN1000</strain>
    </source>
</reference>
<evidence type="ECO:0000256" key="2">
    <source>
        <dbReference type="ARBA" id="ARBA00022112"/>
    </source>
</evidence>
<dbReference type="Pfam" id="PF01784">
    <property type="entry name" value="DUF34_NIF3"/>
    <property type="match status" value="1"/>
</dbReference>
<evidence type="ECO:0000313" key="8">
    <source>
        <dbReference type="EMBL" id="HBH1544025.1"/>
    </source>
</evidence>
<organism evidence="6">
    <name type="scientific">Clostridioides difficile</name>
    <name type="common">Peptoclostridium difficile</name>
    <dbReference type="NCBI Taxonomy" id="1496"/>
    <lineage>
        <taxon>Bacteria</taxon>
        <taxon>Bacillati</taxon>
        <taxon>Bacillota</taxon>
        <taxon>Clostridia</taxon>
        <taxon>Peptostreptococcales</taxon>
        <taxon>Peptostreptococcaceae</taxon>
        <taxon>Clostridioides</taxon>
    </lineage>
</organism>
<evidence type="ECO:0000256" key="3">
    <source>
        <dbReference type="ARBA" id="ARBA00022723"/>
    </source>
</evidence>
<dbReference type="EMBL" id="DAEPXK010000057">
    <property type="protein sequence ID" value="HBH1544025.1"/>
    <property type="molecule type" value="Genomic_DNA"/>
</dbReference>